<evidence type="ECO:0000256" key="1">
    <source>
        <dbReference type="SAM" id="Phobius"/>
    </source>
</evidence>
<reference evidence="2 3" key="1">
    <citation type="submission" date="2015-09" db="EMBL/GenBank/DDBJ databases">
        <title>Genome sequence of Oxobacter pfennigii DSM 3222.</title>
        <authorList>
            <person name="Poehlein A."/>
            <person name="Bengelsdorf F.R."/>
            <person name="Schiel-Bengelsdorf B."/>
            <person name="Duerre P."/>
            <person name="Daniel R."/>
        </authorList>
    </citation>
    <scope>NUCLEOTIDE SEQUENCE [LARGE SCALE GENOMIC DNA]</scope>
    <source>
        <strain evidence="2 3">DSM 3222</strain>
    </source>
</reference>
<keyword evidence="1" id="KW-0472">Membrane</keyword>
<dbReference type="Proteomes" id="UP000050326">
    <property type="component" value="Unassembled WGS sequence"/>
</dbReference>
<dbReference type="EMBL" id="LKET01000029">
    <property type="protein sequence ID" value="KPU44743.1"/>
    <property type="molecule type" value="Genomic_DNA"/>
</dbReference>
<dbReference type="InterPro" id="IPR021257">
    <property type="entry name" value="DUF2809"/>
</dbReference>
<dbReference type="RefSeq" id="WP_054874876.1">
    <property type="nucleotide sequence ID" value="NZ_LKET01000029.1"/>
</dbReference>
<keyword evidence="1" id="KW-1133">Transmembrane helix</keyword>
<sequence>MIKNFKYILAFLILLMIEVIIALFVKDNFIRPYAGDILVVILMYTFIKGIVKKPIHFLPIYLFIFSALIEAAQYFRIVDILGLRDNKLISTIMGTSFDIKDIMCYLAAAVILILWEAYEKNLILKSSRNT</sequence>
<comment type="caution">
    <text evidence="2">The sequence shown here is derived from an EMBL/GenBank/DDBJ whole genome shotgun (WGS) entry which is preliminary data.</text>
</comment>
<feature type="transmembrane region" description="Helical" evidence="1">
    <location>
        <begin position="31"/>
        <end position="51"/>
    </location>
</feature>
<proteinExistence type="predicted"/>
<keyword evidence="1" id="KW-0812">Transmembrane</keyword>
<evidence type="ECO:0000313" key="3">
    <source>
        <dbReference type="Proteomes" id="UP000050326"/>
    </source>
</evidence>
<evidence type="ECO:0000313" key="2">
    <source>
        <dbReference type="EMBL" id="KPU44743.1"/>
    </source>
</evidence>
<dbReference type="STRING" id="36849.OXPF_18290"/>
<dbReference type="OrthoDB" id="5360192at2"/>
<feature type="transmembrane region" description="Helical" evidence="1">
    <location>
        <begin position="58"/>
        <end position="77"/>
    </location>
</feature>
<dbReference type="Pfam" id="PF10990">
    <property type="entry name" value="DUF2809"/>
    <property type="match status" value="1"/>
</dbReference>
<evidence type="ECO:0008006" key="4">
    <source>
        <dbReference type="Google" id="ProtNLM"/>
    </source>
</evidence>
<keyword evidence="3" id="KW-1185">Reference proteome</keyword>
<name>A0A0P8WQC3_9CLOT</name>
<protein>
    <recommendedName>
        <fullName evidence="4">DUF2809 domain-containing protein</fullName>
    </recommendedName>
</protein>
<gene>
    <name evidence="2" type="ORF">OXPF_18290</name>
</gene>
<accession>A0A0P8WQC3</accession>
<feature type="transmembrane region" description="Helical" evidence="1">
    <location>
        <begin position="7"/>
        <end position="25"/>
    </location>
</feature>
<dbReference type="AlphaFoldDB" id="A0A0P8WQC3"/>
<feature type="transmembrane region" description="Helical" evidence="1">
    <location>
        <begin position="97"/>
        <end position="118"/>
    </location>
</feature>
<organism evidence="2 3">
    <name type="scientific">Oxobacter pfennigii</name>
    <dbReference type="NCBI Taxonomy" id="36849"/>
    <lineage>
        <taxon>Bacteria</taxon>
        <taxon>Bacillati</taxon>
        <taxon>Bacillota</taxon>
        <taxon>Clostridia</taxon>
        <taxon>Eubacteriales</taxon>
        <taxon>Clostridiaceae</taxon>
        <taxon>Oxobacter</taxon>
    </lineage>
</organism>